<evidence type="ECO:0000313" key="4">
    <source>
        <dbReference type="Proteomes" id="UP001208692"/>
    </source>
</evidence>
<organism evidence="1 3">
    <name type="scientific">Capnocytophaga catalasegens</name>
    <dbReference type="NCBI Taxonomy" id="1004260"/>
    <lineage>
        <taxon>Bacteria</taxon>
        <taxon>Pseudomonadati</taxon>
        <taxon>Bacteroidota</taxon>
        <taxon>Flavobacteriia</taxon>
        <taxon>Flavobacteriales</taxon>
        <taxon>Flavobacteriaceae</taxon>
        <taxon>Capnocytophaga</taxon>
    </lineage>
</organism>
<evidence type="ECO:0000313" key="3">
    <source>
        <dbReference type="Proteomes" id="UP001207736"/>
    </source>
</evidence>
<gene>
    <name evidence="1" type="ORF">RCZ15_07900</name>
    <name evidence="2" type="ORF">RCZ16_12970</name>
</gene>
<evidence type="ECO:0000313" key="1">
    <source>
        <dbReference type="EMBL" id="GJM49815.1"/>
    </source>
</evidence>
<dbReference type="EMBL" id="BQKB01000023">
    <property type="protein sequence ID" value="GJM52980.1"/>
    <property type="molecule type" value="Genomic_DNA"/>
</dbReference>
<dbReference type="EMBL" id="BQKA01000013">
    <property type="protein sequence ID" value="GJM49815.1"/>
    <property type="molecule type" value="Genomic_DNA"/>
</dbReference>
<reference evidence="1 4" key="1">
    <citation type="submission" date="2021-11" db="EMBL/GenBank/DDBJ databases">
        <title>Draft genome sequence of Capnocytophaga sp. strain KC07075 isolated from cat oral cavity.</title>
        <authorList>
            <person name="Suzuki M."/>
            <person name="Imaoka K."/>
            <person name="Kimura M."/>
            <person name="Morikawa S."/>
            <person name="Maeda K."/>
        </authorList>
    </citation>
    <scope>NUCLEOTIDE SEQUENCE</scope>
    <source>
        <strain evidence="1">KC07075</strain>
        <strain evidence="2 4">KC07079</strain>
    </source>
</reference>
<protein>
    <submittedName>
        <fullName evidence="1">Uncharacterized protein</fullName>
    </submittedName>
</protein>
<keyword evidence="4" id="KW-1185">Reference proteome</keyword>
<proteinExistence type="predicted"/>
<comment type="caution">
    <text evidence="1">The sequence shown here is derived from an EMBL/GenBank/DDBJ whole genome shotgun (WGS) entry which is preliminary data.</text>
</comment>
<accession>A0AAV5AU57</accession>
<name>A0AAV5AU57_9FLAO</name>
<sequence length="182" mass="20844">MSKILDNLILKGKELEKSIYSSEQYMGLTTYKSMKEQEYQNWIFTVKRLVDTQYKSSINRLRPYENNISPENHIKILGILEGIKLFPEEPIKDNGNESKISITNNQTQNNSQEINLNIFNEAIKDEITGKQLKELKEILAGFKEDPEKTKSTLLEKIKGFGSDVLSNIVANILTNPAIYNSL</sequence>
<evidence type="ECO:0000313" key="2">
    <source>
        <dbReference type="EMBL" id="GJM52980.1"/>
    </source>
</evidence>
<dbReference type="AlphaFoldDB" id="A0AAV5AU57"/>
<dbReference type="Proteomes" id="UP001208692">
    <property type="component" value="Unassembled WGS sequence"/>
</dbReference>
<dbReference type="RefSeq" id="WP_264846820.1">
    <property type="nucleotide sequence ID" value="NZ_BPMA01000031.1"/>
</dbReference>
<dbReference type="Proteomes" id="UP001207736">
    <property type="component" value="Unassembled WGS sequence"/>
</dbReference>